<feature type="non-terminal residue" evidence="1">
    <location>
        <position position="240"/>
    </location>
</feature>
<organism evidence="1 2">
    <name type="scientific">Larimichthys crocea</name>
    <name type="common">Large yellow croaker</name>
    <name type="synonym">Pseudosciaena crocea</name>
    <dbReference type="NCBI Taxonomy" id="215358"/>
    <lineage>
        <taxon>Eukaryota</taxon>
        <taxon>Metazoa</taxon>
        <taxon>Chordata</taxon>
        <taxon>Craniata</taxon>
        <taxon>Vertebrata</taxon>
        <taxon>Euteleostomi</taxon>
        <taxon>Actinopterygii</taxon>
        <taxon>Neopterygii</taxon>
        <taxon>Teleostei</taxon>
        <taxon>Neoteleostei</taxon>
        <taxon>Acanthomorphata</taxon>
        <taxon>Eupercaria</taxon>
        <taxon>Sciaenidae</taxon>
        <taxon>Larimichthys</taxon>
    </lineage>
</organism>
<dbReference type="EMBL" id="CM011687">
    <property type="protein sequence ID" value="TMS10988.1"/>
    <property type="molecule type" value="Genomic_DNA"/>
</dbReference>
<reference evidence="1" key="1">
    <citation type="submission" date="2018-11" db="EMBL/GenBank/DDBJ databases">
        <title>The sequence and de novo assembly of Larimichthys crocea genome using PacBio and Hi-C technologies.</title>
        <authorList>
            <person name="Xu P."/>
            <person name="Chen B."/>
            <person name="Zhou Z."/>
            <person name="Ke Q."/>
            <person name="Wu Y."/>
            <person name="Bai H."/>
            <person name="Pu F."/>
        </authorList>
    </citation>
    <scope>NUCLEOTIDE SEQUENCE</scope>
    <source>
        <tissue evidence="1">Muscle</tissue>
    </source>
</reference>
<sequence length="240" mass="26530">MRINMVQKIKEGGTVPARRRGRSATKTEPVCQTSAKVVVDDQKTKESKSADQFDTVKESGTVEPKMNAKKLKHKEIVTEQSSEVNVIRRSNRATLSKRLSDGAAESESLSKSDAILTESKPDVSVTAEAKPARSDRRRQSKRLNKDATEPENLGPLSTETDNLTSPSSDSLKNEETRVPSLKLKKIRNPKYDARASGKNPEKGRRKKKVKKFVWTLTLEKGGSPIQGAENTVKVTEKTVS</sequence>
<protein>
    <submittedName>
        <fullName evidence="1">Uncharacterized protein</fullName>
    </submittedName>
</protein>
<evidence type="ECO:0000313" key="1">
    <source>
        <dbReference type="EMBL" id="TMS10988.1"/>
    </source>
</evidence>
<keyword evidence="2" id="KW-1185">Reference proteome</keyword>
<gene>
    <name evidence="1" type="ORF">E3U43_019981</name>
</gene>
<accession>A0ACD3QWY2</accession>
<proteinExistence type="predicted"/>
<evidence type="ECO:0000313" key="2">
    <source>
        <dbReference type="Proteomes" id="UP000793456"/>
    </source>
</evidence>
<name>A0ACD3QWY2_LARCR</name>
<comment type="caution">
    <text evidence="1">The sequence shown here is derived from an EMBL/GenBank/DDBJ whole genome shotgun (WGS) entry which is preliminary data.</text>
</comment>
<dbReference type="Proteomes" id="UP000793456">
    <property type="component" value="Chromosome XIV"/>
</dbReference>